<organism evidence="3 4">
    <name type="scientific">Anaeromyces robustus</name>
    <dbReference type="NCBI Taxonomy" id="1754192"/>
    <lineage>
        <taxon>Eukaryota</taxon>
        <taxon>Fungi</taxon>
        <taxon>Fungi incertae sedis</taxon>
        <taxon>Chytridiomycota</taxon>
        <taxon>Chytridiomycota incertae sedis</taxon>
        <taxon>Neocallimastigomycetes</taxon>
        <taxon>Neocallimastigales</taxon>
        <taxon>Neocallimastigaceae</taxon>
        <taxon>Anaeromyces</taxon>
    </lineage>
</organism>
<dbReference type="Proteomes" id="UP000193944">
    <property type="component" value="Unassembled WGS sequence"/>
</dbReference>
<accession>A0A1Y1XA95</accession>
<feature type="region of interest" description="Disordered" evidence="1">
    <location>
        <begin position="401"/>
        <end position="455"/>
    </location>
</feature>
<evidence type="ECO:0000313" key="4">
    <source>
        <dbReference type="Proteomes" id="UP000193944"/>
    </source>
</evidence>
<sequence length="565" mass="63923">MEKKEGIIRLLNSSGTTVMDSVSVEYEDSFCLDTFGELIEQHQNSEPKGTKNFIIARVQTWDHKQPDKAYYSYYDAYQLNKILFQTQIYLGKKLIHRLRVLNPLTNTDIIGNVNYFIVKGKTSELKNENNDEVKIDIGESDVTGGKTAEMGHDKEECLKTVNLDDNDKEKEKEEKKKEKENEDEKIPELTIEIANDMEKGISKQAESSPKSAKRKKPVPKINTSLQSPASECIIPPTPSVLAVEKGGVGSWTIASPAIYQCKEDDDTSKKVWLKRKLSMLTPSTKTTFSNKPPKNMPISEAGDNSEYGSTDAMIQPQDRKIELSPSDQPTLEHTAITSIPVGTVTQFAKPVPQDQVLKIVPPTIRGRRRSLSYLNTLSATPKNNCSLREWLVYMKKESMKLDEEGENENESKKKDYDAINLGKSTENLNSDDNKNTEEDKKEKDEEEKEKESITTDVSDIDVEMYDAVLFATDDDFLEKSKIRAIFKKNAVSPEDAKLFEMPEYKGTNNFDEGQLILYDDATLCDICFPEPPANVTGIRAILFQYRYILISVVIIGIFIPIFLIK</sequence>
<dbReference type="Pfam" id="PF17010">
    <property type="entry name" value="DUF5092"/>
    <property type="match status" value="1"/>
</dbReference>
<feature type="region of interest" description="Disordered" evidence="1">
    <location>
        <begin position="283"/>
        <end position="311"/>
    </location>
</feature>
<feature type="transmembrane region" description="Helical" evidence="2">
    <location>
        <begin position="545"/>
        <end position="564"/>
    </location>
</feature>
<reference evidence="3 4" key="1">
    <citation type="submission" date="2016-08" db="EMBL/GenBank/DDBJ databases">
        <title>A Parts List for Fungal Cellulosomes Revealed by Comparative Genomics.</title>
        <authorList>
            <consortium name="DOE Joint Genome Institute"/>
            <person name="Haitjema C.H."/>
            <person name="Gilmore S.P."/>
            <person name="Henske J.K."/>
            <person name="Solomon K.V."/>
            <person name="De Groot R."/>
            <person name="Kuo A."/>
            <person name="Mondo S.J."/>
            <person name="Salamov A.A."/>
            <person name="Labutti K."/>
            <person name="Zhao Z."/>
            <person name="Chiniquy J."/>
            <person name="Barry K."/>
            <person name="Brewer H.M."/>
            <person name="Purvine S.O."/>
            <person name="Wright A.T."/>
            <person name="Boxma B."/>
            <person name="Van Alen T."/>
            <person name="Hackstein J.H."/>
            <person name="Baker S.E."/>
            <person name="Grigoriev I.V."/>
            <person name="O'Malley M.A."/>
        </authorList>
    </citation>
    <scope>NUCLEOTIDE SEQUENCE [LARGE SCALE GENOMIC DNA]</scope>
    <source>
        <strain evidence="3 4">S4</strain>
    </source>
</reference>
<protein>
    <submittedName>
        <fullName evidence="3">Uncharacterized protein</fullName>
    </submittedName>
</protein>
<evidence type="ECO:0000313" key="3">
    <source>
        <dbReference type="EMBL" id="ORX82701.1"/>
    </source>
</evidence>
<name>A0A1Y1XA95_9FUNG</name>
<keyword evidence="2" id="KW-0472">Membrane</keyword>
<feature type="compositionally biased region" description="Basic and acidic residues" evidence="1">
    <location>
        <begin position="165"/>
        <end position="185"/>
    </location>
</feature>
<evidence type="ECO:0000256" key="2">
    <source>
        <dbReference type="SAM" id="Phobius"/>
    </source>
</evidence>
<dbReference type="AlphaFoldDB" id="A0A1Y1XA95"/>
<comment type="caution">
    <text evidence="3">The sequence shown here is derived from an EMBL/GenBank/DDBJ whole genome shotgun (WGS) entry which is preliminary data.</text>
</comment>
<keyword evidence="2" id="KW-0812">Transmembrane</keyword>
<dbReference type="OrthoDB" id="2189509at2759"/>
<dbReference type="EMBL" id="MCFG01000089">
    <property type="protein sequence ID" value="ORX82701.1"/>
    <property type="molecule type" value="Genomic_DNA"/>
</dbReference>
<feature type="compositionally biased region" description="Polar residues" evidence="1">
    <location>
        <begin position="283"/>
        <end position="292"/>
    </location>
</feature>
<dbReference type="InterPro" id="IPR031537">
    <property type="entry name" value="DUF5092"/>
</dbReference>
<proteinExistence type="predicted"/>
<evidence type="ECO:0000256" key="1">
    <source>
        <dbReference type="SAM" id="MobiDB-lite"/>
    </source>
</evidence>
<keyword evidence="4" id="KW-1185">Reference proteome</keyword>
<reference evidence="3 4" key="2">
    <citation type="submission" date="2016-08" db="EMBL/GenBank/DDBJ databases">
        <title>Pervasive Adenine N6-methylation of Active Genes in Fungi.</title>
        <authorList>
            <consortium name="DOE Joint Genome Institute"/>
            <person name="Mondo S.J."/>
            <person name="Dannebaum R.O."/>
            <person name="Kuo R.C."/>
            <person name="Labutti K."/>
            <person name="Haridas S."/>
            <person name="Kuo A."/>
            <person name="Salamov A."/>
            <person name="Ahrendt S.R."/>
            <person name="Lipzen A."/>
            <person name="Sullivan W."/>
            <person name="Andreopoulos W.B."/>
            <person name="Clum A."/>
            <person name="Lindquist E."/>
            <person name="Daum C."/>
            <person name="Ramamoorthy G.K."/>
            <person name="Gryganskyi A."/>
            <person name="Culley D."/>
            <person name="Magnuson J.K."/>
            <person name="James T.Y."/>
            <person name="O'Malley M.A."/>
            <person name="Stajich J.E."/>
            <person name="Spatafora J.W."/>
            <person name="Visel A."/>
            <person name="Grigoriev I.V."/>
        </authorList>
    </citation>
    <scope>NUCLEOTIDE SEQUENCE [LARGE SCALE GENOMIC DNA]</scope>
    <source>
        <strain evidence="3 4">S4</strain>
    </source>
</reference>
<feature type="compositionally biased region" description="Basic and acidic residues" evidence="1">
    <location>
        <begin position="149"/>
        <end position="158"/>
    </location>
</feature>
<feature type="compositionally biased region" description="Basic and acidic residues" evidence="1">
    <location>
        <begin position="431"/>
        <end position="453"/>
    </location>
</feature>
<feature type="region of interest" description="Disordered" evidence="1">
    <location>
        <begin position="201"/>
        <end position="223"/>
    </location>
</feature>
<keyword evidence="2" id="KW-1133">Transmembrane helix</keyword>
<gene>
    <name evidence="3" type="ORF">BCR32DRAFT_326748</name>
</gene>
<feature type="region of interest" description="Disordered" evidence="1">
    <location>
        <begin position="142"/>
        <end position="185"/>
    </location>
</feature>